<gene>
    <name evidence="1" type="ORF">PtA15_12A202</name>
</gene>
<evidence type="ECO:0000313" key="1">
    <source>
        <dbReference type="EMBL" id="WAQ90216.1"/>
    </source>
</evidence>
<reference evidence="1" key="1">
    <citation type="submission" date="2022-10" db="EMBL/GenBank/DDBJ databases">
        <title>Puccinia triticina Genome sequencing and assembly.</title>
        <authorList>
            <person name="Li C."/>
        </authorList>
    </citation>
    <scope>NUCLEOTIDE SEQUENCE</scope>
    <source>
        <strain evidence="1">Pt15</strain>
    </source>
</reference>
<evidence type="ECO:0000313" key="2">
    <source>
        <dbReference type="Proteomes" id="UP001164743"/>
    </source>
</evidence>
<dbReference type="RefSeq" id="XP_053025771.1">
    <property type="nucleotide sequence ID" value="XM_053161789.1"/>
</dbReference>
<proteinExistence type="predicted"/>
<name>A0ABY7CY27_9BASI</name>
<dbReference type="Proteomes" id="UP001164743">
    <property type="component" value="Chromosome 12A"/>
</dbReference>
<sequence length="198" mass="20657">MAPTPPHPCVHLSPACNIPSSSASVPSDLVPLPDPNGTASPIRFYGYPTYLGPPSNEDKLLTTSKALTPTPLSPVYCPAPVDPALLPTSFNPTLANTCHSSTTPPIPSDLHPIPIAPTAALCETAADNTPPAGNPCKATAPYPFPEPGLLRDASFSACFLAATFHNFLPSFNCAMLSLPAGHPHMDQLVMLQLNSSLL</sequence>
<protein>
    <submittedName>
        <fullName evidence="1">Uncharacterized protein</fullName>
    </submittedName>
</protein>
<keyword evidence="2" id="KW-1185">Reference proteome</keyword>
<organism evidence="1 2">
    <name type="scientific">Puccinia triticina</name>
    <dbReference type="NCBI Taxonomy" id="208348"/>
    <lineage>
        <taxon>Eukaryota</taxon>
        <taxon>Fungi</taxon>
        <taxon>Dikarya</taxon>
        <taxon>Basidiomycota</taxon>
        <taxon>Pucciniomycotina</taxon>
        <taxon>Pucciniomycetes</taxon>
        <taxon>Pucciniales</taxon>
        <taxon>Pucciniaceae</taxon>
        <taxon>Puccinia</taxon>
    </lineage>
</organism>
<accession>A0ABY7CY27</accession>
<dbReference type="GeneID" id="77802684"/>
<dbReference type="EMBL" id="CP110432">
    <property type="protein sequence ID" value="WAQ90216.1"/>
    <property type="molecule type" value="Genomic_DNA"/>
</dbReference>